<dbReference type="SUPFAM" id="SSF141694">
    <property type="entry name" value="AF2212/PG0164-like"/>
    <property type="match status" value="1"/>
</dbReference>
<proteinExistence type="predicted"/>
<dbReference type="Gene3D" id="1.10.8.290">
    <property type="entry name" value="uncharacterized protein sp1917 domain"/>
    <property type="match status" value="1"/>
</dbReference>
<dbReference type="EMBL" id="JANSKA010000001">
    <property type="protein sequence ID" value="MCR9035439.1"/>
    <property type="molecule type" value="Genomic_DNA"/>
</dbReference>
<dbReference type="InterPro" id="IPR015018">
    <property type="entry name" value="DUF1905"/>
</dbReference>
<organism evidence="1 2">
    <name type="scientific">Tractidigestivibacter montrealensis</name>
    <dbReference type="NCBI Taxonomy" id="2972466"/>
    <lineage>
        <taxon>Bacteria</taxon>
        <taxon>Bacillati</taxon>
        <taxon>Actinomycetota</taxon>
        <taxon>Coriobacteriia</taxon>
        <taxon>Coriobacteriales</taxon>
        <taxon>Atopobiaceae</taxon>
        <taxon>Tractidigestivibacter</taxon>
    </lineage>
</organism>
<protein>
    <submittedName>
        <fullName evidence="1">DUF2200 family protein</fullName>
    </submittedName>
</protein>
<reference evidence="1 2" key="1">
    <citation type="submission" date="2022-08" db="EMBL/GenBank/DDBJ databases">
        <title>Tractidigestivibacter montrealensis type strain KD21.</title>
        <authorList>
            <person name="Diop K."/>
            <person name="Richard C."/>
            <person name="Routy B."/>
        </authorList>
    </citation>
    <scope>NUCLEOTIDE SEQUENCE [LARGE SCALE GENOMIC DNA]</scope>
    <source>
        <strain evidence="1 2">KD21</strain>
    </source>
</reference>
<evidence type="ECO:0000313" key="1">
    <source>
        <dbReference type="EMBL" id="MCR9035439.1"/>
    </source>
</evidence>
<dbReference type="InterPro" id="IPR037079">
    <property type="entry name" value="AF2212/PG0164-like_sf"/>
</dbReference>
<dbReference type="Pfam" id="PF08922">
    <property type="entry name" value="DUF1905"/>
    <property type="match status" value="1"/>
</dbReference>
<comment type="caution">
    <text evidence="1">The sequence shown here is derived from an EMBL/GenBank/DDBJ whole genome shotgun (WGS) entry which is preliminary data.</text>
</comment>
<keyword evidence="2" id="KW-1185">Reference proteome</keyword>
<sequence length="202" mass="21834">MKTYSFSAPIEKVEGIDGAFVRVPLDVPRVFGAGRIKVHATFDGAPYDGSVVAFKRDDGGRDYVLGIRKDIRAAIGKGPGESVDVTLVCAQADGPAKRYVDLLAAKVERKGRSREELYAVIEWLLGYAPDELADERLGSVSFASWLDEAPAYNPAAALVGGKVCGIDVAAVEDPTMHRVRVLDKLVDELAKGRPLEKILRHA</sequence>
<dbReference type="InterPro" id="IPR023204">
    <property type="entry name" value="SP1917_dom_sf"/>
</dbReference>
<dbReference type="Proteomes" id="UP001204320">
    <property type="component" value="Unassembled WGS sequence"/>
</dbReference>
<dbReference type="InterPro" id="IPR014580">
    <property type="entry name" value="UCP033199"/>
</dbReference>
<name>A0ABT1Z5F3_9ACTN</name>
<dbReference type="Pfam" id="PF09966">
    <property type="entry name" value="DUF2200"/>
    <property type="match status" value="1"/>
</dbReference>
<accession>A0ABT1Z5F3</accession>
<dbReference type="RefSeq" id="WP_258498280.1">
    <property type="nucleotide sequence ID" value="NZ_JANSKA010000001.1"/>
</dbReference>
<dbReference type="Gene3D" id="2.40.30.100">
    <property type="entry name" value="AF2212/PG0164-like"/>
    <property type="match status" value="1"/>
</dbReference>
<gene>
    <name evidence="1" type="ORF">NVS32_00505</name>
</gene>
<evidence type="ECO:0000313" key="2">
    <source>
        <dbReference type="Proteomes" id="UP001204320"/>
    </source>
</evidence>